<keyword evidence="6" id="KW-0732">Signal</keyword>
<evidence type="ECO:0000256" key="3">
    <source>
        <dbReference type="ARBA" id="ARBA00022989"/>
    </source>
</evidence>
<reference evidence="8 9" key="1">
    <citation type="submission" date="2020-05" db="EMBL/GenBank/DDBJ databases">
        <title>Thiomicrorhabdus sediminis sp.nov. and Thiomicrorhabdus xiamenensis sp.nov., novel sulfur-oxidizing bacteria isolated from coastal sediment.</title>
        <authorList>
            <person name="Liu X."/>
        </authorList>
    </citation>
    <scope>NUCLEOTIDE SEQUENCE [LARGE SCALE GENOMIC DNA]</scope>
    <source>
        <strain evidence="8 9">G2</strain>
    </source>
</reference>
<keyword evidence="3 5" id="KW-1133">Transmembrane helix</keyword>
<feature type="signal peptide" evidence="6">
    <location>
        <begin position="1"/>
        <end position="18"/>
    </location>
</feature>
<evidence type="ECO:0000313" key="9">
    <source>
        <dbReference type="Proteomes" id="UP000504724"/>
    </source>
</evidence>
<feature type="transmembrane region" description="Helical" evidence="5">
    <location>
        <begin position="100"/>
        <end position="119"/>
    </location>
</feature>
<feature type="transmembrane region" description="Helical" evidence="5">
    <location>
        <begin position="266"/>
        <end position="284"/>
    </location>
</feature>
<feature type="domain" description="EamA" evidence="7">
    <location>
        <begin position="6"/>
        <end position="143"/>
    </location>
</feature>
<dbReference type="Pfam" id="PF00892">
    <property type="entry name" value="EamA"/>
    <property type="match status" value="2"/>
</dbReference>
<feature type="transmembrane region" description="Helical" evidence="5">
    <location>
        <begin position="126"/>
        <end position="146"/>
    </location>
</feature>
<dbReference type="KEGG" id="txa:HQN79_03980"/>
<sequence length="292" mass="30789">MISIRVLLLAALAMIAFAANSLLCRIALTETTIDAASFTTIRLVSGAVMLFILWKLLNYRQQPRLAAEKRRFGGNTWSALALFVYAAGFSFAYIELSAATGALLLFGAVQLTMIGYGLYKGERLNVVQLIALALAVIGMLVLLLPGASSPSLSGAVLMTVAGIAWGVYSLRGRSAQNAHYDTSGNFIRALPLAVLLSLLWIDSSRLDQTGVVLAIASGALASGIGYAVWYAVVPFLSAASAAILQLSVPPLTALGAVVFLDESITLRFTLASVTILGGVALFIVSKNRFAAR</sequence>
<dbReference type="AlphaFoldDB" id="A0A7D4SY61"/>
<evidence type="ECO:0000256" key="1">
    <source>
        <dbReference type="ARBA" id="ARBA00004141"/>
    </source>
</evidence>
<evidence type="ECO:0000256" key="5">
    <source>
        <dbReference type="SAM" id="Phobius"/>
    </source>
</evidence>
<feature type="transmembrane region" description="Helical" evidence="5">
    <location>
        <begin position="182"/>
        <end position="201"/>
    </location>
</feature>
<dbReference type="Proteomes" id="UP000504724">
    <property type="component" value="Chromosome"/>
</dbReference>
<organism evidence="8 9">
    <name type="scientific">Thiomicrorhabdus xiamenensis</name>
    <dbReference type="NCBI Taxonomy" id="2739063"/>
    <lineage>
        <taxon>Bacteria</taxon>
        <taxon>Pseudomonadati</taxon>
        <taxon>Pseudomonadota</taxon>
        <taxon>Gammaproteobacteria</taxon>
        <taxon>Thiotrichales</taxon>
        <taxon>Piscirickettsiaceae</taxon>
        <taxon>Thiomicrorhabdus</taxon>
    </lineage>
</organism>
<feature type="transmembrane region" description="Helical" evidence="5">
    <location>
        <begin position="152"/>
        <end position="170"/>
    </location>
</feature>
<feature type="domain" description="EamA" evidence="7">
    <location>
        <begin position="153"/>
        <end position="283"/>
    </location>
</feature>
<dbReference type="SUPFAM" id="SSF103481">
    <property type="entry name" value="Multidrug resistance efflux transporter EmrE"/>
    <property type="match status" value="2"/>
</dbReference>
<evidence type="ECO:0000259" key="7">
    <source>
        <dbReference type="Pfam" id="PF00892"/>
    </source>
</evidence>
<evidence type="ECO:0000256" key="2">
    <source>
        <dbReference type="ARBA" id="ARBA00022692"/>
    </source>
</evidence>
<accession>A0A7D4SY61</accession>
<feature type="transmembrane region" description="Helical" evidence="5">
    <location>
        <begin position="213"/>
        <end position="232"/>
    </location>
</feature>
<protein>
    <submittedName>
        <fullName evidence="8">DMT family transporter</fullName>
    </submittedName>
</protein>
<keyword evidence="4 5" id="KW-0472">Membrane</keyword>
<dbReference type="GO" id="GO:0016020">
    <property type="term" value="C:membrane"/>
    <property type="evidence" value="ECO:0007669"/>
    <property type="project" value="UniProtKB-SubCell"/>
</dbReference>
<dbReference type="InterPro" id="IPR037185">
    <property type="entry name" value="EmrE-like"/>
</dbReference>
<gene>
    <name evidence="8" type="ORF">HQN79_03980</name>
</gene>
<comment type="subcellular location">
    <subcellularLocation>
        <location evidence="1">Membrane</location>
        <topology evidence="1">Multi-pass membrane protein</topology>
    </subcellularLocation>
</comment>
<name>A0A7D4SY61_9GAMM</name>
<evidence type="ECO:0000313" key="8">
    <source>
        <dbReference type="EMBL" id="QKI88784.1"/>
    </source>
</evidence>
<dbReference type="RefSeq" id="WP_173284397.1">
    <property type="nucleotide sequence ID" value="NZ_CP054020.1"/>
</dbReference>
<keyword evidence="9" id="KW-1185">Reference proteome</keyword>
<dbReference type="EMBL" id="CP054020">
    <property type="protein sequence ID" value="QKI88784.1"/>
    <property type="molecule type" value="Genomic_DNA"/>
</dbReference>
<dbReference type="PANTHER" id="PTHR32322:SF9">
    <property type="entry name" value="AMINO-ACID METABOLITE EFFLUX PUMP-RELATED"/>
    <property type="match status" value="1"/>
</dbReference>
<feature type="chain" id="PRO_5029009790" evidence="6">
    <location>
        <begin position="19"/>
        <end position="292"/>
    </location>
</feature>
<feature type="transmembrane region" description="Helical" evidence="5">
    <location>
        <begin position="239"/>
        <end position="260"/>
    </location>
</feature>
<keyword evidence="2 5" id="KW-0812">Transmembrane</keyword>
<proteinExistence type="predicted"/>
<evidence type="ECO:0000256" key="6">
    <source>
        <dbReference type="SAM" id="SignalP"/>
    </source>
</evidence>
<feature type="transmembrane region" description="Helical" evidence="5">
    <location>
        <begin position="77"/>
        <end position="94"/>
    </location>
</feature>
<dbReference type="InterPro" id="IPR050638">
    <property type="entry name" value="AA-Vitamin_Transporters"/>
</dbReference>
<dbReference type="PANTHER" id="PTHR32322">
    <property type="entry name" value="INNER MEMBRANE TRANSPORTER"/>
    <property type="match status" value="1"/>
</dbReference>
<evidence type="ECO:0000256" key="4">
    <source>
        <dbReference type="ARBA" id="ARBA00023136"/>
    </source>
</evidence>
<feature type="transmembrane region" description="Helical" evidence="5">
    <location>
        <begin position="39"/>
        <end position="57"/>
    </location>
</feature>
<dbReference type="InterPro" id="IPR000620">
    <property type="entry name" value="EamA_dom"/>
</dbReference>